<feature type="compositionally biased region" description="Basic and acidic residues" evidence="7">
    <location>
        <begin position="1"/>
        <end position="10"/>
    </location>
</feature>
<dbReference type="InterPro" id="IPR013087">
    <property type="entry name" value="Znf_C2H2_type"/>
</dbReference>
<comment type="subcellular location">
    <subcellularLocation>
        <location evidence="1">Nucleus</location>
    </subcellularLocation>
</comment>
<dbReference type="Gene3D" id="3.30.160.60">
    <property type="entry name" value="Classic Zinc Finger"/>
    <property type="match status" value="1"/>
</dbReference>
<feature type="region of interest" description="Disordered" evidence="7">
    <location>
        <begin position="257"/>
        <end position="298"/>
    </location>
</feature>
<evidence type="ECO:0000256" key="7">
    <source>
        <dbReference type="SAM" id="MobiDB-lite"/>
    </source>
</evidence>
<evidence type="ECO:0000256" key="1">
    <source>
        <dbReference type="ARBA" id="ARBA00004123"/>
    </source>
</evidence>
<dbReference type="Proteomes" id="UP001604336">
    <property type="component" value="Unassembled WGS sequence"/>
</dbReference>
<evidence type="ECO:0000256" key="2">
    <source>
        <dbReference type="ARBA" id="ARBA00022723"/>
    </source>
</evidence>
<evidence type="ECO:0000256" key="5">
    <source>
        <dbReference type="ARBA" id="ARBA00023242"/>
    </source>
</evidence>
<dbReference type="PANTHER" id="PTHR47287:SF9">
    <property type="entry name" value="ZINC FINGER PROTEIN 4-LIKE"/>
    <property type="match status" value="1"/>
</dbReference>
<gene>
    <name evidence="9" type="ORF">Adt_44470</name>
</gene>
<evidence type="ECO:0000256" key="3">
    <source>
        <dbReference type="ARBA" id="ARBA00022771"/>
    </source>
</evidence>
<dbReference type="EMBL" id="JBFOLK010000014">
    <property type="protein sequence ID" value="KAL2461050.1"/>
    <property type="molecule type" value="Genomic_DNA"/>
</dbReference>
<accession>A0ABD1PB02</accession>
<keyword evidence="3 6" id="KW-0863">Zinc-finger</keyword>
<dbReference type="PANTHER" id="PTHR47287">
    <property type="entry name" value="C2H2 AND C2HC ZINC FINGERS SUPERFAMILY PROTEIN"/>
    <property type="match status" value="1"/>
</dbReference>
<feature type="region of interest" description="Disordered" evidence="7">
    <location>
        <begin position="90"/>
        <end position="110"/>
    </location>
</feature>
<evidence type="ECO:0000256" key="4">
    <source>
        <dbReference type="ARBA" id="ARBA00022833"/>
    </source>
</evidence>
<comment type="caution">
    <text evidence="9">The sequence shown here is derived from an EMBL/GenBank/DDBJ whole genome shotgun (WGS) entry which is preliminary data.</text>
</comment>
<dbReference type="Pfam" id="PF13912">
    <property type="entry name" value="zf-C2H2_6"/>
    <property type="match status" value="1"/>
</dbReference>
<evidence type="ECO:0000259" key="8">
    <source>
        <dbReference type="PROSITE" id="PS50157"/>
    </source>
</evidence>
<dbReference type="PROSITE" id="PS50157">
    <property type="entry name" value="ZINC_FINGER_C2H2_2"/>
    <property type="match status" value="1"/>
</dbReference>
<feature type="compositionally biased region" description="Low complexity" evidence="7">
    <location>
        <begin position="90"/>
        <end position="102"/>
    </location>
</feature>
<protein>
    <submittedName>
        <fullName evidence="9">C2H2 and C2HC zinc fingers superfamily protein</fullName>
    </submittedName>
</protein>
<keyword evidence="10" id="KW-1185">Reference proteome</keyword>
<keyword evidence="5" id="KW-0539">Nucleus</keyword>
<dbReference type="SUPFAM" id="SSF57667">
    <property type="entry name" value="beta-beta-alpha zinc fingers"/>
    <property type="match status" value="1"/>
</dbReference>
<dbReference type="GO" id="GO:0005634">
    <property type="term" value="C:nucleus"/>
    <property type="evidence" value="ECO:0007669"/>
    <property type="project" value="UniProtKB-SubCell"/>
</dbReference>
<evidence type="ECO:0000313" key="10">
    <source>
        <dbReference type="Proteomes" id="UP001604336"/>
    </source>
</evidence>
<organism evidence="9 10">
    <name type="scientific">Abeliophyllum distichum</name>
    <dbReference type="NCBI Taxonomy" id="126358"/>
    <lineage>
        <taxon>Eukaryota</taxon>
        <taxon>Viridiplantae</taxon>
        <taxon>Streptophyta</taxon>
        <taxon>Embryophyta</taxon>
        <taxon>Tracheophyta</taxon>
        <taxon>Spermatophyta</taxon>
        <taxon>Magnoliopsida</taxon>
        <taxon>eudicotyledons</taxon>
        <taxon>Gunneridae</taxon>
        <taxon>Pentapetalae</taxon>
        <taxon>asterids</taxon>
        <taxon>lamiids</taxon>
        <taxon>Lamiales</taxon>
        <taxon>Oleaceae</taxon>
        <taxon>Forsythieae</taxon>
        <taxon>Abeliophyllum</taxon>
    </lineage>
</organism>
<feature type="compositionally biased region" description="Polar residues" evidence="7">
    <location>
        <begin position="262"/>
        <end position="274"/>
    </location>
</feature>
<dbReference type="AlphaFoldDB" id="A0ABD1PB02"/>
<feature type="compositionally biased region" description="Basic and acidic residues" evidence="7">
    <location>
        <begin position="21"/>
        <end position="50"/>
    </location>
</feature>
<evidence type="ECO:0000256" key="6">
    <source>
        <dbReference type="PROSITE-ProRule" id="PRU00042"/>
    </source>
</evidence>
<reference evidence="10" key="1">
    <citation type="submission" date="2024-07" db="EMBL/GenBank/DDBJ databases">
        <title>Two chromosome-level genome assemblies of Korean endemic species Abeliophyllum distichum and Forsythia ovata (Oleaceae).</title>
        <authorList>
            <person name="Jang H."/>
        </authorList>
    </citation>
    <scope>NUCLEOTIDE SEQUENCE [LARGE SCALE GENOMIC DNA]</scope>
</reference>
<proteinExistence type="predicted"/>
<keyword evidence="4" id="KW-0862">Zinc</keyword>
<dbReference type="InterPro" id="IPR044246">
    <property type="entry name" value="ZFP3-like"/>
</dbReference>
<sequence>MEIHGQETCHSEASSISAASEEDHIKKYADDQKKKEKIEEGSDSKPELTSRVELDLKLAANDELSNINNNDVAAAAAASNLELNLFNSLNSGSSPASESSNEGSKRRPETKTFTCSFCKREFSTSQALGGHQNAHKQERALAKRRHGVVEVAAAAATPFGHHPAYSYYPFSTFPQTPFYGSFNRSSLGVRPESMIHKQSYNPYGIRFGHEKISRAFFMNPNLQGLSYNNQINGGFGLEKFEKRSAILDLGHNNPIDLDHHNSSTSKGNEGSNQRLRLGNLNGDHQTDDESGLDLNLKL</sequence>
<name>A0ABD1PB02_9LAMI</name>
<keyword evidence="2" id="KW-0479">Metal-binding</keyword>
<feature type="region of interest" description="Disordered" evidence="7">
    <location>
        <begin position="1"/>
        <end position="50"/>
    </location>
</feature>
<dbReference type="GO" id="GO:0008270">
    <property type="term" value="F:zinc ion binding"/>
    <property type="evidence" value="ECO:0007669"/>
    <property type="project" value="UniProtKB-KW"/>
</dbReference>
<dbReference type="PROSITE" id="PS00028">
    <property type="entry name" value="ZINC_FINGER_C2H2_1"/>
    <property type="match status" value="1"/>
</dbReference>
<feature type="domain" description="C2H2-type" evidence="8">
    <location>
        <begin position="113"/>
        <end position="140"/>
    </location>
</feature>
<dbReference type="InterPro" id="IPR036236">
    <property type="entry name" value="Znf_C2H2_sf"/>
</dbReference>
<evidence type="ECO:0000313" key="9">
    <source>
        <dbReference type="EMBL" id="KAL2461050.1"/>
    </source>
</evidence>